<dbReference type="InterPro" id="IPR002893">
    <property type="entry name" value="Znf_MYND"/>
</dbReference>
<dbReference type="Pfam" id="PF01753">
    <property type="entry name" value="zf-MYND"/>
    <property type="match status" value="1"/>
</dbReference>
<keyword evidence="1" id="KW-0479">Metal-binding</keyword>
<dbReference type="EMBL" id="MU806987">
    <property type="protein sequence ID" value="KAJ3832355.1"/>
    <property type="molecule type" value="Genomic_DNA"/>
</dbReference>
<dbReference type="GO" id="GO:0008270">
    <property type="term" value="F:zinc ion binding"/>
    <property type="evidence" value="ECO:0007669"/>
    <property type="project" value="UniProtKB-KW"/>
</dbReference>
<evidence type="ECO:0000313" key="7">
    <source>
        <dbReference type="Proteomes" id="UP001163846"/>
    </source>
</evidence>
<dbReference type="AlphaFoldDB" id="A0AA38NXB0"/>
<dbReference type="Gene3D" id="6.10.140.2220">
    <property type="match status" value="1"/>
</dbReference>
<protein>
    <recommendedName>
        <fullName evidence="5">MYND-type domain-containing protein</fullName>
    </recommendedName>
</protein>
<sequence length="683" mass="77273">MPSKGKNKKSSLLSSTRISNLAELTRNVYDLQQIVEIIHTQLQIPDLSTKAGLKRVYFKFDHIASRLDAAFTRYEHNDKIVSGVVAIYTELCVDSILRARLFEDPGEDAECRRIALHVLTSAAHHGGSSSLREDVARNASVLVQTLKDHSDEQLTAESIIDILSNAVCTAVDGEYRWHGPQMPELQSSLDMKTMLELTLHHMRQSYASKSSIQYGLDLILASAMYSSNIFRSVPDLDMFLVAGLKSKTWDIRGICFGAILRSHIVTSVHRIPSLGLQLLSPEFFVRWPPHLFQILEQYGLSRCFVVQLHHVSTTYLAVFDSWEKNRDHYALGAGLADLTLMTEYCLPARPSFPVEEIIPRCLQELRARGTSADMDRADVLEMKLLNTLRDWDRSKSKAQQFLARNPDSAYIYHALALVPTGSDESALDAAKKGLKCTGLKDNNPHLYFQLLRRAVELAADLGICYLHKERQRAQGKMMWEEAIAFLMSALEDSRTFVNEAPPDHPCMTVILHWNIILEITMQGPKADLKIIEAAMKKLKISEEIAHALQLQIHPTHTRQAAQLIMNLFVRADKEWGRDIKSMNARLDDQIPPPDSFKAARDDLSARLSDMSLETLSCSNSVPEPKLETHMDDFRFKRCSWCLNASVVLKKCAGCESTRYCDNLCQREHWPEHKKDCKGKGRAM</sequence>
<dbReference type="PROSITE" id="PS01360">
    <property type="entry name" value="ZF_MYND_1"/>
    <property type="match status" value="1"/>
</dbReference>
<gene>
    <name evidence="6" type="ORF">F5878DRAFT_666647</name>
</gene>
<dbReference type="PROSITE" id="PS50865">
    <property type="entry name" value="ZF_MYND_2"/>
    <property type="match status" value="1"/>
</dbReference>
<evidence type="ECO:0000313" key="6">
    <source>
        <dbReference type="EMBL" id="KAJ3832355.1"/>
    </source>
</evidence>
<reference evidence="6" key="1">
    <citation type="submission" date="2022-08" db="EMBL/GenBank/DDBJ databases">
        <authorList>
            <consortium name="DOE Joint Genome Institute"/>
            <person name="Min B."/>
            <person name="Riley R."/>
            <person name="Sierra-Patev S."/>
            <person name="Naranjo-Ortiz M."/>
            <person name="Looney B."/>
            <person name="Konkel Z."/>
            <person name="Slot J.C."/>
            <person name="Sakamoto Y."/>
            <person name="Steenwyk J.L."/>
            <person name="Rokas A."/>
            <person name="Carro J."/>
            <person name="Camarero S."/>
            <person name="Ferreira P."/>
            <person name="Molpeceres G."/>
            <person name="Ruiz-Duenas F.J."/>
            <person name="Serrano A."/>
            <person name="Henrissat B."/>
            <person name="Drula E."/>
            <person name="Hughes K.W."/>
            <person name="Mata J.L."/>
            <person name="Ishikawa N.K."/>
            <person name="Vargas-Isla R."/>
            <person name="Ushijima S."/>
            <person name="Smith C.A."/>
            <person name="Ahrendt S."/>
            <person name="Andreopoulos W."/>
            <person name="He G."/>
            <person name="Labutti K."/>
            <person name="Lipzen A."/>
            <person name="Ng V."/>
            <person name="Sandor L."/>
            <person name="Barry K."/>
            <person name="Martinez A.T."/>
            <person name="Xiao Y."/>
            <person name="Gibbons J.G."/>
            <person name="Terashima K."/>
            <person name="Hibbett D.S."/>
            <person name="Grigoriev I.V."/>
        </authorList>
    </citation>
    <scope>NUCLEOTIDE SEQUENCE</scope>
    <source>
        <strain evidence="6">TFB9207</strain>
    </source>
</reference>
<evidence type="ECO:0000256" key="3">
    <source>
        <dbReference type="ARBA" id="ARBA00022833"/>
    </source>
</evidence>
<evidence type="ECO:0000256" key="2">
    <source>
        <dbReference type="ARBA" id="ARBA00022771"/>
    </source>
</evidence>
<keyword evidence="7" id="KW-1185">Reference proteome</keyword>
<evidence type="ECO:0000259" key="5">
    <source>
        <dbReference type="PROSITE" id="PS50865"/>
    </source>
</evidence>
<dbReference type="SUPFAM" id="SSF144232">
    <property type="entry name" value="HIT/MYND zinc finger-like"/>
    <property type="match status" value="1"/>
</dbReference>
<evidence type="ECO:0000256" key="4">
    <source>
        <dbReference type="PROSITE-ProRule" id="PRU00134"/>
    </source>
</evidence>
<evidence type="ECO:0000256" key="1">
    <source>
        <dbReference type="ARBA" id="ARBA00022723"/>
    </source>
</evidence>
<organism evidence="6 7">
    <name type="scientific">Lentinula raphanica</name>
    <dbReference type="NCBI Taxonomy" id="153919"/>
    <lineage>
        <taxon>Eukaryota</taxon>
        <taxon>Fungi</taxon>
        <taxon>Dikarya</taxon>
        <taxon>Basidiomycota</taxon>
        <taxon>Agaricomycotina</taxon>
        <taxon>Agaricomycetes</taxon>
        <taxon>Agaricomycetidae</taxon>
        <taxon>Agaricales</taxon>
        <taxon>Marasmiineae</taxon>
        <taxon>Omphalotaceae</taxon>
        <taxon>Lentinula</taxon>
    </lineage>
</organism>
<keyword evidence="2 4" id="KW-0863">Zinc-finger</keyword>
<dbReference type="Proteomes" id="UP001163846">
    <property type="component" value="Unassembled WGS sequence"/>
</dbReference>
<comment type="caution">
    <text evidence="6">The sequence shown here is derived from an EMBL/GenBank/DDBJ whole genome shotgun (WGS) entry which is preliminary data.</text>
</comment>
<proteinExistence type="predicted"/>
<feature type="domain" description="MYND-type" evidence="5">
    <location>
        <begin position="638"/>
        <end position="676"/>
    </location>
</feature>
<keyword evidence="3" id="KW-0862">Zinc</keyword>
<name>A0AA38NXB0_9AGAR</name>
<accession>A0AA38NXB0</accession>